<sequence>MAAIVCGRIAALQFERIPFSIKYFVKHYSLQKQNSGPSFGLLFDIDGVIVRGKNVIPTVPEAFKRLINSDGKFRVPTVFVTNAGNALRSAKAEQLSKWLGIKVDEEKVVMAHTPLKIFNKYHNKCVLVSGQGDVKEISQRLGFKKPYTLEDLRNVYPLLDAVDYERRMAANAVKNDQNFPRIEAVVLYGEPVRWETALQLIIDVLMTDGNLGNPPQKLVYPHLPILACNMDLLWMAEASIPRFGHGSFLLCLETLYKKITGKNIIYTALVGKPSELTYLYAHQLILEQAREIGIVNKIRKLYAIGDNINTDIFGANLYNQYLSGQLRVEMQNSSSGDVLLSSNDNNITSCESLLVQTGVFTHELSDEILDHSPRDFLGFGNELRKPSYTLENVTKAIDFIFQKEGYH</sequence>
<dbReference type="EMBL" id="GEDC01021966">
    <property type="protein sequence ID" value="JAS15332.1"/>
    <property type="molecule type" value="Transcribed_RNA"/>
</dbReference>
<proteinExistence type="predicted"/>
<keyword evidence="1" id="KW-0732">Signal</keyword>
<dbReference type="InterPro" id="IPR006357">
    <property type="entry name" value="HAD-SF_hydro_IIA"/>
</dbReference>
<dbReference type="Gene3D" id="3.40.50.1000">
    <property type="entry name" value="HAD superfamily/HAD-like"/>
    <property type="match status" value="2"/>
</dbReference>
<dbReference type="SUPFAM" id="SSF56784">
    <property type="entry name" value="HAD-like"/>
    <property type="match status" value="1"/>
</dbReference>
<dbReference type="PANTHER" id="PTHR14269">
    <property type="entry name" value="CDP-DIACYLGLYCEROL--GLYCEROL-3-PHOSPHATE 3-PHOSPHATIDYLTRANSFERASE-RELATED"/>
    <property type="match status" value="1"/>
</dbReference>
<dbReference type="GO" id="GO:0046474">
    <property type="term" value="P:glycerophospholipid biosynthetic process"/>
    <property type="evidence" value="ECO:0007669"/>
    <property type="project" value="TreeGrafter"/>
</dbReference>
<dbReference type="InterPro" id="IPR036412">
    <property type="entry name" value="HAD-like_sf"/>
</dbReference>
<protein>
    <recommendedName>
        <fullName evidence="2">Haloacid dehalogenase-like hydrolase domain-containing 5</fullName>
    </recommendedName>
</protein>
<gene>
    <name evidence="3" type="ORF">g.31096</name>
</gene>
<dbReference type="InterPro" id="IPR023214">
    <property type="entry name" value="HAD_sf"/>
</dbReference>
<accession>A0A1B6CPC6</accession>
<dbReference type="PANTHER" id="PTHR14269:SF4">
    <property type="entry name" value="CAT EYE SYNDROME CRITICAL REGION PROTEIN 5"/>
    <property type="match status" value="1"/>
</dbReference>
<evidence type="ECO:0000313" key="3">
    <source>
        <dbReference type="EMBL" id="JAS15332.1"/>
    </source>
</evidence>
<dbReference type="NCBIfam" id="TIGR01460">
    <property type="entry name" value="HAD-SF-IIA"/>
    <property type="match status" value="1"/>
</dbReference>
<name>A0A1B6CPC6_9HEMI</name>
<organism evidence="3">
    <name type="scientific">Clastoptera arizonana</name>
    <name type="common">Arizona spittle bug</name>
    <dbReference type="NCBI Taxonomy" id="38151"/>
    <lineage>
        <taxon>Eukaryota</taxon>
        <taxon>Metazoa</taxon>
        <taxon>Ecdysozoa</taxon>
        <taxon>Arthropoda</taxon>
        <taxon>Hexapoda</taxon>
        <taxon>Insecta</taxon>
        <taxon>Pterygota</taxon>
        <taxon>Neoptera</taxon>
        <taxon>Paraneoptera</taxon>
        <taxon>Hemiptera</taxon>
        <taxon>Auchenorrhyncha</taxon>
        <taxon>Cercopoidea</taxon>
        <taxon>Clastopteridae</taxon>
        <taxon>Clastoptera</taxon>
    </lineage>
</organism>
<dbReference type="InterPro" id="IPR050324">
    <property type="entry name" value="CDP-alcohol_PTase-I"/>
</dbReference>
<dbReference type="GO" id="GO:0005739">
    <property type="term" value="C:mitochondrion"/>
    <property type="evidence" value="ECO:0007669"/>
    <property type="project" value="TreeGrafter"/>
</dbReference>
<evidence type="ECO:0000256" key="1">
    <source>
        <dbReference type="ARBA" id="ARBA00022729"/>
    </source>
</evidence>
<reference evidence="3" key="1">
    <citation type="submission" date="2015-12" db="EMBL/GenBank/DDBJ databases">
        <title>De novo transcriptome assembly of four potential Pierce s Disease insect vectors from Arizona vineyards.</title>
        <authorList>
            <person name="Tassone E.E."/>
        </authorList>
    </citation>
    <scope>NUCLEOTIDE SEQUENCE</scope>
</reference>
<dbReference type="InterPro" id="IPR006353">
    <property type="entry name" value="HAD-SF_hydro_IIA_CECR5"/>
</dbReference>
<dbReference type="AlphaFoldDB" id="A0A1B6CPC6"/>
<dbReference type="FunFam" id="3.40.50.1000:FF:000081">
    <property type="entry name" value="Haloacid dehalogenase like hydrolase domain containing 5"/>
    <property type="match status" value="1"/>
</dbReference>
<dbReference type="NCBIfam" id="TIGR01456">
    <property type="entry name" value="CECR5"/>
    <property type="match status" value="1"/>
</dbReference>
<evidence type="ECO:0000256" key="2">
    <source>
        <dbReference type="ARBA" id="ARBA00069384"/>
    </source>
</evidence>
<dbReference type="Pfam" id="PF13344">
    <property type="entry name" value="Hydrolase_6"/>
    <property type="match status" value="1"/>
</dbReference>